<evidence type="ECO:0000313" key="1">
    <source>
        <dbReference type="EMBL" id="PON55386.1"/>
    </source>
</evidence>
<feature type="non-terminal residue" evidence="1">
    <location>
        <position position="1"/>
    </location>
</feature>
<reference evidence="2" key="1">
    <citation type="submission" date="2016-06" db="EMBL/GenBank/DDBJ databases">
        <title>Parallel loss of symbiosis genes in relatives of nitrogen-fixing non-legume Parasponia.</title>
        <authorList>
            <person name="Van Velzen R."/>
            <person name="Holmer R."/>
            <person name="Bu F."/>
            <person name="Rutten L."/>
            <person name="Van Zeijl A."/>
            <person name="Liu W."/>
            <person name="Santuari L."/>
            <person name="Cao Q."/>
            <person name="Sharma T."/>
            <person name="Shen D."/>
            <person name="Roswanjaya Y."/>
            <person name="Wardhani T."/>
            <person name="Kalhor M.S."/>
            <person name="Jansen J."/>
            <person name="Van den Hoogen J."/>
            <person name="Gungor B."/>
            <person name="Hartog M."/>
            <person name="Hontelez J."/>
            <person name="Verver J."/>
            <person name="Yang W.-C."/>
            <person name="Schijlen E."/>
            <person name="Repin R."/>
            <person name="Schilthuizen M."/>
            <person name="Schranz E."/>
            <person name="Heidstra R."/>
            <person name="Miyata K."/>
            <person name="Fedorova E."/>
            <person name="Kohlen W."/>
            <person name="Bisseling T."/>
            <person name="Smit S."/>
            <person name="Geurts R."/>
        </authorList>
    </citation>
    <scope>NUCLEOTIDE SEQUENCE [LARGE SCALE GENOMIC DNA]</scope>
    <source>
        <strain evidence="2">cv. WU1-14</strain>
    </source>
</reference>
<sequence length="67" mass="7697">GLFFLIYLQQSTPRKCPNSFSLKATAQPVFSFISRHRSFKAHYLAAHLINPCPFVSSGQAYFNKFRI</sequence>
<keyword evidence="2" id="KW-1185">Reference proteome</keyword>
<protein>
    <submittedName>
        <fullName evidence="1">Uncharacterized protein</fullName>
    </submittedName>
</protein>
<comment type="caution">
    <text evidence="1">The sequence shown here is derived from an EMBL/GenBank/DDBJ whole genome shotgun (WGS) entry which is preliminary data.</text>
</comment>
<accession>A0A2P5C2Z3</accession>
<dbReference type="EMBL" id="JXTB01000184">
    <property type="protein sequence ID" value="PON55386.1"/>
    <property type="molecule type" value="Genomic_DNA"/>
</dbReference>
<gene>
    <name evidence="1" type="ORF">PanWU01x14_188800</name>
</gene>
<name>A0A2P5C2Z3_PARAD</name>
<proteinExistence type="predicted"/>
<dbReference type="Proteomes" id="UP000237105">
    <property type="component" value="Unassembled WGS sequence"/>
</dbReference>
<dbReference type="AlphaFoldDB" id="A0A2P5C2Z3"/>
<evidence type="ECO:0000313" key="2">
    <source>
        <dbReference type="Proteomes" id="UP000237105"/>
    </source>
</evidence>
<organism evidence="1 2">
    <name type="scientific">Parasponia andersonii</name>
    <name type="common">Sponia andersonii</name>
    <dbReference type="NCBI Taxonomy" id="3476"/>
    <lineage>
        <taxon>Eukaryota</taxon>
        <taxon>Viridiplantae</taxon>
        <taxon>Streptophyta</taxon>
        <taxon>Embryophyta</taxon>
        <taxon>Tracheophyta</taxon>
        <taxon>Spermatophyta</taxon>
        <taxon>Magnoliopsida</taxon>
        <taxon>eudicotyledons</taxon>
        <taxon>Gunneridae</taxon>
        <taxon>Pentapetalae</taxon>
        <taxon>rosids</taxon>
        <taxon>fabids</taxon>
        <taxon>Rosales</taxon>
        <taxon>Cannabaceae</taxon>
        <taxon>Parasponia</taxon>
    </lineage>
</organism>
<dbReference type="OrthoDB" id="10300491at2759"/>